<evidence type="ECO:0000256" key="2">
    <source>
        <dbReference type="ARBA" id="ARBA00013855"/>
    </source>
</evidence>
<reference evidence="8 9" key="1">
    <citation type="journal article" date="2015" name="Genome Announc.">
        <title>Expanding the biotechnology potential of lactobacilli through comparative genomics of 213 strains and associated genera.</title>
        <authorList>
            <person name="Sun Z."/>
            <person name="Harris H.M."/>
            <person name="McCann A."/>
            <person name="Guo C."/>
            <person name="Argimon S."/>
            <person name="Zhang W."/>
            <person name="Yang X."/>
            <person name="Jeffery I.B."/>
            <person name="Cooney J.C."/>
            <person name="Kagawa T.F."/>
            <person name="Liu W."/>
            <person name="Song Y."/>
            <person name="Salvetti E."/>
            <person name="Wrobel A."/>
            <person name="Rasinkangas P."/>
            <person name="Parkhill J."/>
            <person name="Rea M.C."/>
            <person name="O'Sullivan O."/>
            <person name="Ritari J."/>
            <person name="Douillard F.P."/>
            <person name="Paul Ross R."/>
            <person name="Yang R."/>
            <person name="Briner A.E."/>
            <person name="Felis G.E."/>
            <person name="de Vos W.M."/>
            <person name="Barrangou R."/>
            <person name="Klaenhammer T.R."/>
            <person name="Caufield P.W."/>
            <person name="Cui Y."/>
            <person name="Zhang H."/>
            <person name="O'Toole P.W."/>
        </authorList>
    </citation>
    <scope>NUCLEOTIDE SEQUENCE [LARGE SCALE GENOMIC DNA]</scope>
    <source>
        <strain evidence="8 9">DSM 20505</strain>
    </source>
</reference>
<evidence type="ECO:0000256" key="4">
    <source>
        <dbReference type="ARBA" id="ARBA00032089"/>
    </source>
</evidence>
<evidence type="ECO:0000256" key="6">
    <source>
        <dbReference type="SAM" id="Coils"/>
    </source>
</evidence>
<keyword evidence="6" id="KW-0175">Coiled coil</keyword>
<evidence type="ECO:0000256" key="3">
    <source>
        <dbReference type="ARBA" id="ARBA00022960"/>
    </source>
</evidence>
<dbReference type="PATRIC" id="fig|1291052.5.peg.1922"/>
<evidence type="ECO:0000259" key="7">
    <source>
        <dbReference type="Pfam" id="PF04085"/>
    </source>
</evidence>
<dbReference type="GO" id="GO:0008360">
    <property type="term" value="P:regulation of cell shape"/>
    <property type="evidence" value="ECO:0007669"/>
    <property type="project" value="UniProtKB-KW"/>
</dbReference>
<dbReference type="Gene3D" id="1.20.5.490">
    <property type="entry name" value="Single helix bin"/>
    <property type="match status" value="1"/>
</dbReference>
<dbReference type="RefSeq" id="WP_056976002.1">
    <property type="nucleotide sequence ID" value="NZ_AYYO01000041.1"/>
</dbReference>
<dbReference type="PANTHER" id="PTHR34138">
    <property type="entry name" value="CELL SHAPE-DETERMINING PROTEIN MREC"/>
    <property type="match status" value="1"/>
</dbReference>
<dbReference type="AlphaFoldDB" id="A0A0R1ZV76"/>
<dbReference type="STRING" id="1291052.FC18_GL001862"/>
<dbReference type="EMBL" id="AYYO01000041">
    <property type="protein sequence ID" value="KRM54899.1"/>
    <property type="molecule type" value="Genomic_DNA"/>
</dbReference>
<evidence type="ECO:0000313" key="8">
    <source>
        <dbReference type="EMBL" id="KRM54899.1"/>
    </source>
</evidence>
<keyword evidence="3 5" id="KW-0133">Cell shape</keyword>
<dbReference type="InterPro" id="IPR007221">
    <property type="entry name" value="MreC"/>
</dbReference>
<gene>
    <name evidence="8" type="ORF">FC18_GL001862</name>
</gene>
<dbReference type="InterPro" id="IPR042177">
    <property type="entry name" value="Cell/Rod_1"/>
</dbReference>
<comment type="caution">
    <text evidence="8">The sequence shown here is derived from an EMBL/GenBank/DDBJ whole genome shotgun (WGS) entry which is preliminary data.</text>
</comment>
<dbReference type="Proteomes" id="UP000051679">
    <property type="component" value="Unassembled WGS sequence"/>
</dbReference>
<name>A0A0R1ZV76_9LACO</name>
<protein>
    <recommendedName>
        <fullName evidence="2 5">Cell shape-determining protein MreC</fullName>
    </recommendedName>
    <alternativeName>
        <fullName evidence="4 5">Cell shape protein MreC</fullName>
    </alternativeName>
</protein>
<dbReference type="InterPro" id="IPR055342">
    <property type="entry name" value="MreC_beta-barrel_core"/>
</dbReference>
<dbReference type="PIRSF" id="PIRSF038471">
    <property type="entry name" value="MreC"/>
    <property type="match status" value="1"/>
</dbReference>
<evidence type="ECO:0000256" key="5">
    <source>
        <dbReference type="PIRNR" id="PIRNR038471"/>
    </source>
</evidence>
<dbReference type="Pfam" id="PF04085">
    <property type="entry name" value="MreC"/>
    <property type="match status" value="1"/>
</dbReference>
<accession>A0A0R1ZV76</accession>
<evidence type="ECO:0000256" key="1">
    <source>
        <dbReference type="ARBA" id="ARBA00009369"/>
    </source>
</evidence>
<comment type="similarity">
    <text evidence="1 5">Belongs to the MreC family.</text>
</comment>
<dbReference type="PANTHER" id="PTHR34138:SF1">
    <property type="entry name" value="CELL SHAPE-DETERMINING PROTEIN MREC"/>
    <property type="match status" value="1"/>
</dbReference>
<dbReference type="Gene3D" id="2.40.10.340">
    <property type="entry name" value="Rod shape-determining protein MreC, domain 1"/>
    <property type="match status" value="1"/>
</dbReference>
<proteinExistence type="inferred from homology"/>
<comment type="function">
    <text evidence="5">Involved in formation and maintenance of cell shape.</text>
</comment>
<feature type="coiled-coil region" evidence="6">
    <location>
        <begin position="72"/>
        <end position="109"/>
    </location>
</feature>
<sequence length="283" mass="30140">MQKFFSNKRLIVLLVALILSVGFISASIAVRDKKATPPLIQQVGNDAVGIAGWVVAGPANAINGGLSDIANLMNTYSENERLKSKLDDLAQTKVRNQTLSRENKQLKKQLKLTATLADYDTVTAAVESRSPSNWLNVLIIDKGSVSGVKKNMPVMSGKGLIGRVTEVNKTNSKVELVSTDNNAANRFAAQVDVGNKTINGVITGYDTASGRLVMGQLTTDAKVKKGTKVYTSGLGGRTPKGLFIGTVSTVKKDDYGLANTIYLKPAGSLNDVSVVTVIDRTVQ</sequence>
<evidence type="ECO:0000313" key="9">
    <source>
        <dbReference type="Proteomes" id="UP000051679"/>
    </source>
</evidence>
<dbReference type="InterPro" id="IPR042175">
    <property type="entry name" value="Cell/Rod_MreC_2"/>
</dbReference>
<dbReference type="GO" id="GO:0005886">
    <property type="term" value="C:plasma membrane"/>
    <property type="evidence" value="ECO:0007669"/>
    <property type="project" value="TreeGrafter"/>
</dbReference>
<organism evidence="8 9">
    <name type="scientific">Lacticaseibacillus sharpeae JCM 1186 = DSM 20505</name>
    <dbReference type="NCBI Taxonomy" id="1291052"/>
    <lineage>
        <taxon>Bacteria</taxon>
        <taxon>Bacillati</taxon>
        <taxon>Bacillota</taxon>
        <taxon>Bacilli</taxon>
        <taxon>Lactobacillales</taxon>
        <taxon>Lactobacillaceae</taxon>
        <taxon>Lacticaseibacillus</taxon>
    </lineage>
</organism>
<keyword evidence="9" id="KW-1185">Reference proteome</keyword>
<feature type="domain" description="Rod shape-determining protein MreC beta-barrel core" evidence="7">
    <location>
        <begin position="128"/>
        <end position="278"/>
    </location>
</feature>
<dbReference type="NCBIfam" id="TIGR00219">
    <property type="entry name" value="mreC"/>
    <property type="match status" value="1"/>
</dbReference>
<dbReference type="OrthoDB" id="9792313at2"/>
<dbReference type="Gene3D" id="2.40.10.350">
    <property type="entry name" value="Rod shape-determining protein MreC, domain 2"/>
    <property type="match status" value="1"/>
</dbReference>